<keyword evidence="6" id="KW-1185">Reference proteome</keyword>
<reference evidence="5" key="1">
    <citation type="submission" date="2020-05" db="EMBL/GenBank/DDBJ databases">
        <title>Phylogenomic resolution of chytrid fungi.</title>
        <authorList>
            <person name="Stajich J.E."/>
            <person name="Amses K."/>
            <person name="Simmons R."/>
            <person name="Seto K."/>
            <person name="Myers J."/>
            <person name="Bonds A."/>
            <person name="Quandt C.A."/>
            <person name="Barry K."/>
            <person name="Liu P."/>
            <person name="Grigoriev I."/>
            <person name="Longcore J.E."/>
            <person name="James T.Y."/>
        </authorList>
    </citation>
    <scope>NUCLEOTIDE SEQUENCE</scope>
    <source>
        <strain evidence="5">JEL0513</strain>
    </source>
</reference>
<evidence type="ECO:0000259" key="4">
    <source>
        <dbReference type="PROSITE" id="PS50919"/>
    </source>
</evidence>
<feature type="domain" description="MIR" evidence="4">
    <location>
        <begin position="35"/>
        <end position="89"/>
    </location>
</feature>
<evidence type="ECO:0000313" key="6">
    <source>
        <dbReference type="Proteomes" id="UP001211907"/>
    </source>
</evidence>
<dbReference type="InterPro" id="IPR016093">
    <property type="entry name" value="MIR_motif"/>
</dbReference>
<evidence type="ECO:0000256" key="1">
    <source>
        <dbReference type="ARBA" id="ARBA00022729"/>
    </source>
</evidence>
<dbReference type="EMBL" id="JADGJH010000610">
    <property type="protein sequence ID" value="KAJ3125429.1"/>
    <property type="molecule type" value="Genomic_DNA"/>
</dbReference>
<dbReference type="SUPFAM" id="SSF82109">
    <property type="entry name" value="MIR domain"/>
    <property type="match status" value="1"/>
</dbReference>
<dbReference type="AlphaFoldDB" id="A0AAD5T1Z9"/>
<protein>
    <submittedName>
        <fullName evidence="5">Stromal cell-derived factor 2-like protein 1</fullName>
    </submittedName>
</protein>
<gene>
    <name evidence="5" type="primary">SDF2L1</name>
    <name evidence="5" type="ORF">HK100_010816</name>
</gene>
<accession>A0AAD5T1Z9</accession>
<dbReference type="Proteomes" id="UP001211907">
    <property type="component" value="Unassembled WGS sequence"/>
</dbReference>
<organism evidence="5 6">
    <name type="scientific">Physocladia obscura</name>
    <dbReference type="NCBI Taxonomy" id="109957"/>
    <lineage>
        <taxon>Eukaryota</taxon>
        <taxon>Fungi</taxon>
        <taxon>Fungi incertae sedis</taxon>
        <taxon>Chytridiomycota</taxon>
        <taxon>Chytridiomycota incertae sedis</taxon>
        <taxon>Chytridiomycetes</taxon>
        <taxon>Chytridiales</taxon>
        <taxon>Chytriomycetaceae</taxon>
        <taxon>Physocladia</taxon>
    </lineage>
</organism>
<dbReference type="PANTHER" id="PTHR46809:SF2">
    <property type="entry name" value="GH21273P"/>
    <property type="match status" value="1"/>
</dbReference>
<dbReference type="InterPro" id="IPR036300">
    <property type="entry name" value="MIR_dom_sf"/>
</dbReference>
<evidence type="ECO:0000256" key="2">
    <source>
        <dbReference type="ARBA" id="ARBA00022737"/>
    </source>
</evidence>
<dbReference type="PANTHER" id="PTHR46809">
    <property type="entry name" value="STROMAL CELL-DERIVED FACTOR 2-LIKE PROTEIN"/>
    <property type="match status" value="1"/>
</dbReference>
<feature type="chain" id="PRO_5042290301" evidence="3">
    <location>
        <begin position="23"/>
        <end position="121"/>
    </location>
</feature>
<keyword evidence="2" id="KW-0677">Repeat</keyword>
<proteinExistence type="predicted"/>
<evidence type="ECO:0000313" key="5">
    <source>
        <dbReference type="EMBL" id="KAJ3125429.1"/>
    </source>
</evidence>
<dbReference type="SMART" id="SM00472">
    <property type="entry name" value="MIR"/>
    <property type="match status" value="1"/>
</dbReference>
<name>A0AAD5T1Z9_9FUNG</name>
<dbReference type="PROSITE" id="PS50919">
    <property type="entry name" value="MIR"/>
    <property type="match status" value="1"/>
</dbReference>
<sequence>MKINWNFAVAFLTSTTTPSAAATGDDAGFVIEKEFEAVTCGSSVKLAHSASQFRLHSHQITYGTGSGQQSVTGMNSADDTNSLWIVEGAFGSSGCPRGTPVKCSDVVRWRFFFKRVNFLTY</sequence>
<dbReference type="Gene3D" id="2.80.10.50">
    <property type="match status" value="1"/>
</dbReference>
<feature type="signal peptide" evidence="3">
    <location>
        <begin position="1"/>
        <end position="22"/>
    </location>
</feature>
<keyword evidence="1 3" id="KW-0732">Signal</keyword>
<evidence type="ECO:0000256" key="3">
    <source>
        <dbReference type="SAM" id="SignalP"/>
    </source>
</evidence>
<comment type="caution">
    <text evidence="5">The sequence shown here is derived from an EMBL/GenBank/DDBJ whole genome shotgun (WGS) entry which is preliminary data.</text>
</comment>